<dbReference type="InterPro" id="IPR003715">
    <property type="entry name" value="Poly_export_N"/>
</dbReference>
<evidence type="ECO:0000313" key="17">
    <source>
        <dbReference type="EMBL" id="QCX41044.1"/>
    </source>
</evidence>
<evidence type="ECO:0000256" key="8">
    <source>
        <dbReference type="ARBA" id="ARBA00023047"/>
    </source>
</evidence>
<evidence type="ECO:0000313" key="18">
    <source>
        <dbReference type="Proteomes" id="UP000306229"/>
    </source>
</evidence>
<evidence type="ECO:0000256" key="10">
    <source>
        <dbReference type="ARBA" id="ARBA00023114"/>
    </source>
</evidence>
<sequence>MLRTILIILSLGLLLSSCIPKKELTYFQGEPSANKEMYKILNEPYKLQVNDILDIKIKANDETLVALFNQSVSQNIGNAGQVNADQFYLSGYTIDRHGNIRIPYIGELNVLGYTEKEVREKMESELAKYFKDLDDVFITVKLAGIRFTVLGEVSRPGAIVLFQNQVNIVEAIASAGDIAITGDRKRVTIVRKQIDGTKKIRLDLTDINVFSSDDYYIQSNDVIYIEPLKQKSWGTGTTGVQTFTTIVSVLSFVTTTILLAKTL</sequence>
<keyword evidence="11" id="KW-0472">Membrane</keyword>
<evidence type="ECO:0000259" key="16">
    <source>
        <dbReference type="Pfam" id="PF22461"/>
    </source>
</evidence>
<comment type="similarity">
    <text evidence="2">Belongs to the BexD/CtrA/VexA family.</text>
</comment>
<keyword evidence="9" id="KW-0406">Ion transport</keyword>
<dbReference type="InterPro" id="IPR049712">
    <property type="entry name" value="Poly_export"/>
</dbReference>
<dbReference type="Proteomes" id="UP000306229">
    <property type="component" value="Chromosome"/>
</dbReference>
<evidence type="ECO:0000256" key="12">
    <source>
        <dbReference type="ARBA" id="ARBA00023139"/>
    </source>
</evidence>
<keyword evidence="5 17" id="KW-0762">Sugar transport</keyword>
<keyword evidence="3" id="KW-0813">Transport</keyword>
<dbReference type="PANTHER" id="PTHR33619:SF3">
    <property type="entry name" value="POLYSACCHARIDE EXPORT PROTEIN GFCE-RELATED"/>
    <property type="match status" value="1"/>
</dbReference>
<evidence type="ECO:0000259" key="15">
    <source>
        <dbReference type="Pfam" id="PF02563"/>
    </source>
</evidence>
<dbReference type="Pfam" id="PF22461">
    <property type="entry name" value="SLBB_2"/>
    <property type="match status" value="1"/>
</dbReference>
<gene>
    <name evidence="17" type="ORF">FF125_10285</name>
</gene>
<dbReference type="AlphaFoldDB" id="A0A5B7U050"/>
<evidence type="ECO:0000256" key="5">
    <source>
        <dbReference type="ARBA" id="ARBA00022597"/>
    </source>
</evidence>
<keyword evidence="12" id="KW-0564">Palmitate</keyword>
<keyword evidence="10" id="KW-0626">Porin</keyword>
<evidence type="ECO:0000256" key="9">
    <source>
        <dbReference type="ARBA" id="ARBA00023065"/>
    </source>
</evidence>
<dbReference type="GO" id="GO:0006811">
    <property type="term" value="P:monoatomic ion transport"/>
    <property type="evidence" value="ECO:0007669"/>
    <property type="project" value="UniProtKB-KW"/>
</dbReference>
<evidence type="ECO:0000256" key="7">
    <source>
        <dbReference type="ARBA" id="ARBA00022729"/>
    </source>
</evidence>
<feature type="domain" description="SLBB" evidence="16">
    <location>
        <begin position="146"/>
        <end position="225"/>
    </location>
</feature>
<evidence type="ECO:0000256" key="13">
    <source>
        <dbReference type="ARBA" id="ARBA00023237"/>
    </source>
</evidence>
<keyword evidence="4" id="KW-1134">Transmembrane beta strand</keyword>
<dbReference type="EMBL" id="CP040749">
    <property type="protein sequence ID" value="QCX41044.1"/>
    <property type="molecule type" value="Genomic_DNA"/>
</dbReference>
<dbReference type="GO" id="GO:0015288">
    <property type="term" value="F:porin activity"/>
    <property type="evidence" value="ECO:0007669"/>
    <property type="project" value="UniProtKB-KW"/>
</dbReference>
<dbReference type="Pfam" id="PF02563">
    <property type="entry name" value="Poly_export"/>
    <property type="match status" value="1"/>
</dbReference>
<evidence type="ECO:0000256" key="11">
    <source>
        <dbReference type="ARBA" id="ARBA00023136"/>
    </source>
</evidence>
<dbReference type="GO" id="GO:0009279">
    <property type="term" value="C:cell outer membrane"/>
    <property type="evidence" value="ECO:0007669"/>
    <property type="project" value="UniProtKB-SubCell"/>
</dbReference>
<dbReference type="InterPro" id="IPR054765">
    <property type="entry name" value="SLBB_dom"/>
</dbReference>
<dbReference type="Gene3D" id="3.10.560.10">
    <property type="entry name" value="Outer membrane lipoprotein wza domain like"/>
    <property type="match status" value="1"/>
</dbReference>
<feature type="domain" description="Polysaccharide export protein N-terminal" evidence="15">
    <location>
        <begin position="43"/>
        <end position="139"/>
    </location>
</feature>
<evidence type="ECO:0000256" key="14">
    <source>
        <dbReference type="ARBA" id="ARBA00023288"/>
    </source>
</evidence>
<dbReference type="OrthoDB" id="1445882at2"/>
<dbReference type="Gene3D" id="3.30.1950.10">
    <property type="entry name" value="wza like domain"/>
    <property type="match status" value="1"/>
</dbReference>
<keyword evidence="6" id="KW-0812">Transmembrane</keyword>
<dbReference type="KEGG" id="fbe:FF125_10285"/>
<dbReference type="GO" id="GO:0046930">
    <property type="term" value="C:pore complex"/>
    <property type="evidence" value="ECO:0007669"/>
    <property type="project" value="UniProtKB-KW"/>
</dbReference>
<proteinExistence type="inferred from homology"/>
<keyword evidence="18" id="KW-1185">Reference proteome</keyword>
<accession>A0A5B7U050</accession>
<organism evidence="17 18">
    <name type="scientific">Aureibaculum algae</name>
    <dbReference type="NCBI Taxonomy" id="2584122"/>
    <lineage>
        <taxon>Bacteria</taxon>
        <taxon>Pseudomonadati</taxon>
        <taxon>Bacteroidota</taxon>
        <taxon>Flavobacteriia</taxon>
        <taxon>Flavobacteriales</taxon>
        <taxon>Flavobacteriaceae</taxon>
        <taxon>Aureibaculum</taxon>
    </lineage>
</organism>
<reference evidence="17 18" key="1">
    <citation type="submission" date="2019-05" db="EMBL/GenBank/DDBJ databases">
        <title>Algicella ahnfeltiae gen. nov., sp. nov., a novel marine bacterium of the family Flavobacteriaceae isolated from a red alga.</title>
        <authorList>
            <person name="Nedashkovskaya O.I."/>
            <person name="Kukhlevskiy A.D."/>
            <person name="Kim S.-G."/>
            <person name="Zhukova N.V."/>
            <person name="Mikhailov V.V."/>
        </authorList>
    </citation>
    <scope>NUCLEOTIDE SEQUENCE [LARGE SCALE GENOMIC DNA]</scope>
    <source>
        <strain evidence="17 18">10Alg115</strain>
    </source>
</reference>
<keyword evidence="14" id="KW-0449">Lipoprotein</keyword>
<dbReference type="GO" id="GO:0015159">
    <property type="term" value="F:polysaccharide transmembrane transporter activity"/>
    <property type="evidence" value="ECO:0007669"/>
    <property type="project" value="InterPro"/>
</dbReference>
<comment type="subcellular location">
    <subcellularLocation>
        <location evidence="1">Cell outer membrane</location>
        <topology evidence="1">Multi-pass membrane protein</topology>
    </subcellularLocation>
</comment>
<name>A0A5B7U050_9FLAO</name>
<evidence type="ECO:0000256" key="2">
    <source>
        <dbReference type="ARBA" id="ARBA00009450"/>
    </source>
</evidence>
<evidence type="ECO:0000256" key="4">
    <source>
        <dbReference type="ARBA" id="ARBA00022452"/>
    </source>
</evidence>
<evidence type="ECO:0000256" key="3">
    <source>
        <dbReference type="ARBA" id="ARBA00022448"/>
    </source>
</evidence>
<keyword evidence="13" id="KW-0998">Cell outer membrane</keyword>
<dbReference type="PANTHER" id="PTHR33619">
    <property type="entry name" value="POLYSACCHARIDE EXPORT PROTEIN GFCE-RELATED"/>
    <property type="match status" value="1"/>
</dbReference>
<evidence type="ECO:0000256" key="1">
    <source>
        <dbReference type="ARBA" id="ARBA00004571"/>
    </source>
</evidence>
<dbReference type="PROSITE" id="PS51257">
    <property type="entry name" value="PROKAR_LIPOPROTEIN"/>
    <property type="match status" value="1"/>
</dbReference>
<protein>
    <submittedName>
        <fullName evidence="17">Sugar transporter</fullName>
    </submittedName>
</protein>
<evidence type="ECO:0000256" key="6">
    <source>
        <dbReference type="ARBA" id="ARBA00022692"/>
    </source>
</evidence>
<keyword evidence="7" id="KW-0732">Signal</keyword>
<keyword evidence="8" id="KW-0625">Polysaccharide transport</keyword>